<dbReference type="OrthoDB" id="248387at2759"/>
<evidence type="ECO:0000256" key="1">
    <source>
        <dbReference type="ARBA" id="ARBA00001070"/>
    </source>
</evidence>
<dbReference type="GO" id="GO:0006508">
    <property type="term" value="P:proteolysis"/>
    <property type="evidence" value="ECO:0007669"/>
    <property type="project" value="UniProtKB-KW"/>
</dbReference>
<evidence type="ECO:0000256" key="4">
    <source>
        <dbReference type="ARBA" id="ARBA00022801"/>
    </source>
</evidence>
<name>A0A137NQJ2_CONC2</name>
<dbReference type="Pfam" id="PF02897">
    <property type="entry name" value="Peptidase_S9_N"/>
    <property type="match status" value="2"/>
</dbReference>
<keyword evidence="5 6" id="KW-0720">Serine protease</keyword>
<reference evidence="9 10" key="1">
    <citation type="journal article" date="2015" name="Genome Biol. Evol.">
        <title>Phylogenomic analyses indicate that early fungi evolved digesting cell walls of algal ancestors of land plants.</title>
        <authorList>
            <person name="Chang Y."/>
            <person name="Wang S."/>
            <person name="Sekimoto S."/>
            <person name="Aerts A.L."/>
            <person name="Choi C."/>
            <person name="Clum A."/>
            <person name="LaButti K.M."/>
            <person name="Lindquist E.A."/>
            <person name="Yee Ngan C."/>
            <person name="Ohm R.A."/>
            <person name="Salamov A.A."/>
            <person name="Grigoriev I.V."/>
            <person name="Spatafora J.W."/>
            <person name="Berbee M.L."/>
        </authorList>
    </citation>
    <scope>NUCLEOTIDE SEQUENCE [LARGE SCALE GENOMIC DNA]</scope>
    <source>
        <strain evidence="9 10">NRRL 28638</strain>
    </source>
</reference>
<dbReference type="PANTHER" id="PTHR42881">
    <property type="entry name" value="PROLYL ENDOPEPTIDASE"/>
    <property type="match status" value="1"/>
</dbReference>
<dbReference type="InterPro" id="IPR002470">
    <property type="entry name" value="Peptidase_S9A"/>
</dbReference>
<sequence>ADQFIISRRYLGGQREAFIDPNQLFEKGTTKILNYKISPNGKYLAYVISRKGSDWQSIYVVDILYRTQVSEIQWTRYNDEISWLSDSSGFYYRSYAPANGITFDQAGLENEPPKYIGYNLHTVKGGRSQEFSITPEAEDNHYGSKARLIELGQGIASAKDFILSANSDHFIKYLSSDEDGMEFITDIGARNRHIVKVNFNSLDKYEVIVSEFPDKMITDRLFFGSKVVLFSIWDGISFAAYIDYRKGSEPIEINMPFGVASNPRLSGDGSSLAFNLDSFLHYSQSYRFDFDTNTLTLVNTFTHPNFDASKFVQYRTLYTAKDGTEIPLLIAHKKGIKPDQSHPGFLYGYGGFKSIQKPNYDQFWAYLLQEKNMVLAIALVRGGSERGYDWWESATKLNKYRSYSDYADAVEFLHKDPKYGFVGKNMQFINGVSNGGLLTAATCNLIPEKLGGCIADVGVQDLLRYDRWTVGDGWKEDYGKPSDSKEQFNALMKISPLENVLPAVNATQTKYYPPYLINTADYDDRVSPVHSLKLAATIQNNHKASPHPALLYVAHHSGHNPSSNTKYLDKCVNAVSLINIALNKLY</sequence>
<dbReference type="Gene3D" id="2.130.10.120">
    <property type="entry name" value="Prolyl oligopeptidase, N-terminal domain"/>
    <property type="match status" value="1"/>
</dbReference>
<feature type="domain" description="Peptidase S9A N-terminal" evidence="8">
    <location>
        <begin position="146"/>
        <end position="298"/>
    </location>
</feature>
<dbReference type="InterPro" id="IPR051167">
    <property type="entry name" value="Prolyl_oligopep/macrocyclase"/>
</dbReference>
<evidence type="ECO:0000256" key="2">
    <source>
        <dbReference type="ARBA" id="ARBA00005228"/>
    </source>
</evidence>
<comment type="similarity">
    <text evidence="2 6">Belongs to the peptidase S9A family.</text>
</comment>
<keyword evidence="3 6" id="KW-0645">Protease</keyword>
<dbReference type="OMA" id="FCSANIR"/>
<dbReference type="PRINTS" id="PR00862">
    <property type="entry name" value="PROLIGOPTASE"/>
</dbReference>
<comment type="catalytic activity">
    <reaction evidence="1">
        <text>Hydrolysis of Pro-|-Xaa &gt;&gt; Ala-|-Xaa in oligopeptides.</text>
        <dbReference type="EC" id="3.4.21.26"/>
    </reaction>
</comment>
<organism evidence="9 10">
    <name type="scientific">Conidiobolus coronatus (strain ATCC 28846 / CBS 209.66 / NRRL 28638)</name>
    <name type="common">Delacroixia coronata</name>
    <dbReference type="NCBI Taxonomy" id="796925"/>
    <lineage>
        <taxon>Eukaryota</taxon>
        <taxon>Fungi</taxon>
        <taxon>Fungi incertae sedis</taxon>
        <taxon>Zoopagomycota</taxon>
        <taxon>Entomophthoromycotina</taxon>
        <taxon>Entomophthoromycetes</taxon>
        <taxon>Entomophthorales</taxon>
        <taxon>Ancylistaceae</taxon>
        <taxon>Conidiobolus</taxon>
    </lineage>
</organism>
<feature type="non-terminal residue" evidence="9">
    <location>
        <position position="1"/>
    </location>
</feature>
<dbReference type="Pfam" id="PF00326">
    <property type="entry name" value="Peptidase_S9"/>
    <property type="match status" value="1"/>
</dbReference>
<evidence type="ECO:0000313" key="10">
    <source>
        <dbReference type="Proteomes" id="UP000070444"/>
    </source>
</evidence>
<evidence type="ECO:0000313" key="9">
    <source>
        <dbReference type="EMBL" id="KXN65027.1"/>
    </source>
</evidence>
<proteinExistence type="inferred from homology"/>
<gene>
    <name evidence="9" type="ORF">CONCODRAFT_13536</name>
</gene>
<dbReference type="GO" id="GO:0005829">
    <property type="term" value="C:cytosol"/>
    <property type="evidence" value="ECO:0007669"/>
    <property type="project" value="TreeGrafter"/>
</dbReference>
<evidence type="ECO:0000256" key="3">
    <source>
        <dbReference type="ARBA" id="ARBA00022670"/>
    </source>
</evidence>
<feature type="domain" description="Peptidase S9A N-terminal" evidence="8">
    <location>
        <begin position="12"/>
        <end position="101"/>
    </location>
</feature>
<dbReference type="Proteomes" id="UP000070444">
    <property type="component" value="Unassembled WGS sequence"/>
</dbReference>
<dbReference type="EMBL" id="KQ965013">
    <property type="protein sequence ID" value="KXN65027.1"/>
    <property type="molecule type" value="Genomic_DNA"/>
</dbReference>
<evidence type="ECO:0000259" key="8">
    <source>
        <dbReference type="Pfam" id="PF02897"/>
    </source>
</evidence>
<dbReference type="SUPFAM" id="SSF50993">
    <property type="entry name" value="Peptidase/esterase 'gauge' domain"/>
    <property type="match status" value="1"/>
</dbReference>
<protein>
    <recommendedName>
        <fullName evidence="6">Prolyl endopeptidase</fullName>
        <ecNumber evidence="6">3.4.21.-</ecNumber>
    </recommendedName>
</protein>
<dbReference type="PANTHER" id="PTHR42881:SF2">
    <property type="entry name" value="PROLYL ENDOPEPTIDASE"/>
    <property type="match status" value="1"/>
</dbReference>
<dbReference type="GO" id="GO:0004252">
    <property type="term" value="F:serine-type endopeptidase activity"/>
    <property type="evidence" value="ECO:0007669"/>
    <property type="project" value="UniProtKB-UniRule"/>
</dbReference>
<feature type="domain" description="Peptidase S9 prolyl oligopeptidase catalytic" evidence="7">
    <location>
        <begin position="364"/>
        <end position="562"/>
    </location>
</feature>
<evidence type="ECO:0000259" key="7">
    <source>
        <dbReference type="Pfam" id="PF00326"/>
    </source>
</evidence>
<evidence type="ECO:0000256" key="5">
    <source>
        <dbReference type="ARBA" id="ARBA00022825"/>
    </source>
</evidence>
<dbReference type="InterPro" id="IPR029058">
    <property type="entry name" value="AB_hydrolase_fold"/>
</dbReference>
<dbReference type="Gene3D" id="3.40.50.1820">
    <property type="entry name" value="alpha/beta hydrolase"/>
    <property type="match status" value="1"/>
</dbReference>
<keyword evidence="4 6" id="KW-0378">Hydrolase</keyword>
<accession>A0A137NQJ2</accession>
<dbReference type="InterPro" id="IPR001375">
    <property type="entry name" value="Peptidase_S9_cat"/>
</dbReference>
<dbReference type="AlphaFoldDB" id="A0A137NQJ2"/>
<dbReference type="GO" id="GO:0070012">
    <property type="term" value="F:oligopeptidase activity"/>
    <property type="evidence" value="ECO:0007669"/>
    <property type="project" value="TreeGrafter"/>
</dbReference>
<evidence type="ECO:0000256" key="6">
    <source>
        <dbReference type="RuleBase" id="RU368024"/>
    </source>
</evidence>
<dbReference type="EC" id="3.4.21.-" evidence="6"/>
<dbReference type="InterPro" id="IPR023302">
    <property type="entry name" value="Pept_S9A_N"/>
</dbReference>
<dbReference type="SUPFAM" id="SSF53474">
    <property type="entry name" value="alpha/beta-Hydrolases"/>
    <property type="match status" value="1"/>
</dbReference>
<keyword evidence="10" id="KW-1185">Reference proteome</keyword>